<evidence type="ECO:0000256" key="3">
    <source>
        <dbReference type="ARBA" id="ARBA00022801"/>
    </source>
</evidence>
<proteinExistence type="predicted"/>
<accession>A0AAW9K631</accession>
<dbReference type="EMBL" id="JAVBVO010000003">
    <property type="protein sequence ID" value="MDZ5758706.1"/>
    <property type="molecule type" value="Genomic_DNA"/>
</dbReference>
<dbReference type="Proteomes" id="UP001290462">
    <property type="component" value="Unassembled WGS sequence"/>
</dbReference>
<reference evidence="5" key="1">
    <citation type="submission" date="2023-08" db="EMBL/GenBank/DDBJ databases">
        <title>Genomic characterization of piscicolin 126 produced by Carnobacterium maltaromaticum CM22 strain isolated from salmon (Salmo salar).</title>
        <authorList>
            <person name="Gonzalez-Gragera E."/>
            <person name="Garcia-Lopez J.D."/>
            <person name="Teso-Perez C."/>
            <person name="Gimenez-Hernandez I."/>
            <person name="Peralta-Sanchez J.M."/>
            <person name="Valdivia E."/>
            <person name="Montalban-Lopez M."/>
            <person name="Martin-Platero A.M."/>
            <person name="Banos A."/>
            <person name="Martinez-Bueno M."/>
        </authorList>
    </citation>
    <scope>NUCLEOTIDE SEQUENCE</scope>
    <source>
        <strain evidence="5">CM22</strain>
    </source>
</reference>
<dbReference type="GO" id="GO:0008233">
    <property type="term" value="F:peptidase activity"/>
    <property type="evidence" value="ECO:0007669"/>
    <property type="project" value="UniProtKB-KW"/>
</dbReference>
<protein>
    <submittedName>
        <fullName evidence="5">HK97 family phage prohead protease</fullName>
    </submittedName>
</protein>
<sequence>MPEKMTRTFNISELNTREATDGKSITVGGYAAMFNSRTTLWEGFDEIILTGAFSKTLSENGDVRCLFNHDWSKVLGRTKSGTLRLFEDDRGLKFEVDLPNNSYANDLVESMERGDINQCSFGFIISREELDWDSDPILRTILEVELYEVSVVSIPAYDDTEASVMRGKQLKNDFERRLKILNKIKGVLPNG</sequence>
<organism evidence="5 6">
    <name type="scientific">Carnobacterium maltaromaticum</name>
    <name type="common">Carnobacterium piscicola</name>
    <dbReference type="NCBI Taxonomy" id="2751"/>
    <lineage>
        <taxon>Bacteria</taxon>
        <taxon>Bacillati</taxon>
        <taxon>Bacillota</taxon>
        <taxon>Bacilli</taxon>
        <taxon>Lactobacillales</taxon>
        <taxon>Carnobacteriaceae</taxon>
        <taxon>Carnobacterium</taxon>
    </lineage>
</organism>
<dbReference type="NCBIfam" id="TIGR01543">
    <property type="entry name" value="proheadase_HK97"/>
    <property type="match status" value="1"/>
</dbReference>
<feature type="domain" description="Prohead serine protease" evidence="4">
    <location>
        <begin position="14"/>
        <end position="166"/>
    </location>
</feature>
<evidence type="ECO:0000313" key="5">
    <source>
        <dbReference type="EMBL" id="MDZ5758706.1"/>
    </source>
</evidence>
<gene>
    <name evidence="5" type="ORF">RAK27_08580</name>
</gene>
<dbReference type="GO" id="GO:0006508">
    <property type="term" value="P:proteolysis"/>
    <property type="evidence" value="ECO:0007669"/>
    <property type="project" value="UniProtKB-KW"/>
</dbReference>
<name>A0AAW9K631_CARML</name>
<keyword evidence="2 5" id="KW-0645">Protease</keyword>
<dbReference type="AlphaFoldDB" id="A0AAW9K631"/>
<keyword evidence="3" id="KW-0378">Hydrolase</keyword>
<dbReference type="InterPro" id="IPR006433">
    <property type="entry name" value="Prohead_protease"/>
</dbReference>
<keyword evidence="1" id="KW-1188">Viral release from host cell</keyword>
<dbReference type="InterPro" id="IPR054613">
    <property type="entry name" value="Peptidase_S78_dom"/>
</dbReference>
<evidence type="ECO:0000259" key="4">
    <source>
        <dbReference type="Pfam" id="PF04586"/>
    </source>
</evidence>
<evidence type="ECO:0000256" key="1">
    <source>
        <dbReference type="ARBA" id="ARBA00022612"/>
    </source>
</evidence>
<comment type="caution">
    <text evidence="5">The sequence shown here is derived from an EMBL/GenBank/DDBJ whole genome shotgun (WGS) entry which is preliminary data.</text>
</comment>
<evidence type="ECO:0000313" key="6">
    <source>
        <dbReference type="Proteomes" id="UP001290462"/>
    </source>
</evidence>
<evidence type="ECO:0000256" key="2">
    <source>
        <dbReference type="ARBA" id="ARBA00022670"/>
    </source>
</evidence>
<dbReference type="Pfam" id="PF04586">
    <property type="entry name" value="Peptidase_S78"/>
    <property type="match status" value="1"/>
</dbReference>